<protein>
    <submittedName>
        <fullName evidence="5">DotU family type VI secretion system protein</fullName>
    </submittedName>
</protein>
<dbReference type="InterPro" id="IPR017733">
    <property type="entry name" value="OmpA-like_dom_proteobacteria"/>
</dbReference>
<evidence type="ECO:0000259" key="4">
    <source>
        <dbReference type="PROSITE" id="PS51123"/>
    </source>
</evidence>
<dbReference type="RefSeq" id="WP_378168182.1">
    <property type="nucleotide sequence ID" value="NZ_JBHSBU010000002.1"/>
</dbReference>
<organism evidence="5 6">
    <name type="scientific">Chitinimonas lacunae</name>
    <dbReference type="NCBI Taxonomy" id="1963018"/>
    <lineage>
        <taxon>Bacteria</taxon>
        <taxon>Pseudomonadati</taxon>
        <taxon>Pseudomonadota</taxon>
        <taxon>Betaproteobacteria</taxon>
        <taxon>Neisseriales</taxon>
        <taxon>Chitinibacteraceae</taxon>
        <taxon>Chitinimonas</taxon>
    </lineage>
</organism>
<dbReference type="SUPFAM" id="SSF103088">
    <property type="entry name" value="OmpA-like"/>
    <property type="match status" value="1"/>
</dbReference>
<dbReference type="InterPro" id="IPR036737">
    <property type="entry name" value="OmpA-like_sf"/>
</dbReference>
<dbReference type="Proteomes" id="UP001595791">
    <property type="component" value="Unassembled WGS sequence"/>
</dbReference>
<name>A0ABV8MWJ6_9NEIS</name>
<dbReference type="InterPro" id="IPR006665">
    <property type="entry name" value="OmpA-like"/>
</dbReference>
<dbReference type="NCBIfam" id="NF038228">
    <property type="entry name" value="IcmH_DotU_IVB"/>
    <property type="match status" value="1"/>
</dbReference>
<sequence length="419" mass="45959">MDSDFNLLKPSPGGASATPAQALGPATRWPEADPNNPLGPQVGVNPLVACANDLLYIASRIRHSQQHQDGQALRDFLAAKIRSFEDTARAQGIRHENVIAARYVLCTVLDEFAASTPWGGSGSWGRHSLLVSFHNETWGGEKVFQLMSKLAENPAGNRDLLELIYICLCLGFEGRYRVIDGGAAQLDTLRRRLLELLRQQHGEYDRSLSPHWMGVSTEVKRKAIIPLWVGAALAAALLMVVFFAFSIMLNGASDPVFGAIQSIRSRAPALALDKPAAQPRLAKFLEREIAEGLVTVADHENRSVVTIRGDGLFESGSAEIRAEYLPVLDRIGTELTRVKGQVLVTGHTDNQPVRSFRYPSNWHLSKARAEAVRDVLAGKVEPQRLLLEGRSDSDPVAANDTPANRARNRRVEITLFVAK</sequence>
<dbReference type="InterPro" id="IPR017732">
    <property type="entry name" value="T4/T6SS_DotU"/>
</dbReference>
<evidence type="ECO:0000256" key="3">
    <source>
        <dbReference type="SAM" id="Phobius"/>
    </source>
</evidence>
<evidence type="ECO:0000256" key="2">
    <source>
        <dbReference type="SAM" id="MobiDB-lite"/>
    </source>
</evidence>
<dbReference type="PANTHER" id="PTHR38033">
    <property type="entry name" value="MEMBRANE PROTEIN-RELATED"/>
    <property type="match status" value="1"/>
</dbReference>
<dbReference type="CDD" id="cd07185">
    <property type="entry name" value="OmpA_C-like"/>
    <property type="match status" value="1"/>
</dbReference>
<evidence type="ECO:0000313" key="5">
    <source>
        <dbReference type="EMBL" id="MFC4161730.1"/>
    </source>
</evidence>
<dbReference type="InterPro" id="IPR038522">
    <property type="entry name" value="T4/T6SS_DotU_sf"/>
</dbReference>
<evidence type="ECO:0000256" key="1">
    <source>
        <dbReference type="PROSITE-ProRule" id="PRU00473"/>
    </source>
</evidence>
<dbReference type="NCBIfam" id="TIGR03350">
    <property type="entry name" value="type_VI_ompA"/>
    <property type="match status" value="1"/>
</dbReference>
<dbReference type="PROSITE" id="PS51123">
    <property type="entry name" value="OMPA_2"/>
    <property type="match status" value="1"/>
</dbReference>
<dbReference type="Gene3D" id="3.30.1330.60">
    <property type="entry name" value="OmpA-like domain"/>
    <property type="match status" value="1"/>
</dbReference>
<keyword evidence="1 3" id="KW-0472">Membrane</keyword>
<comment type="caution">
    <text evidence="5">The sequence shown here is derived from an EMBL/GenBank/DDBJ whole genome shotgun (WGS) entry which is preliminary data.</text>
</comment>
<evidence type="ECO:0000313" key="6">
    <source>
        <dbReference type="Proteomes" id="UP001595791"/>
    </source>
</evidence>
<dbReference type="NCBIfam" id="TIGR03349">
    <property type="entry name" value="IV_VI_DotU"/>
    <property type="match status" value="1"/>
</dbReference>
<feature type="region of interest" description="Disordered" evidence="2">
    <location>
        <begin position="1"/>
        <end position="40"/>
    </location>
</feature>
<accession>A0ABV8MWJ6</accession>
<keyword evidence="6" id="KW-1185">Reference proteome</keyword>
<dbReference type="Pfam" id="PF00691">
    <property type="entry name" value="OmpA"/>
    <property type="match status" value="1"/>
</dbReference>
<dbReference type="PANTHER" id="PTHR38033:SF1">
    <property type="entry name" value="DOTU FAMILY TYPE IV_VI SECRETION SYSTEM PROTEIN"/>
    <property type="match status" value="1"/>
</dbReference>
<dbReference type="Pfam" id="PF09850">
    <property type="entry name" value="DotU"/>
    <property type="match status" value="1"/>
</dbReference>
<dbReference type="Gene3D" id="1.25.40.590">
    <property type="entry name" value="Type IV / VI secretion system, DotU"/>
    <property type="match status" value="1"/>
</dbReference>
<keyword evidence="3" id="KW-0812">Transmembrane</keyword>
<dbReference type="NCBIfam" id="NF005444">
    <property type="entry name" value="PRK07033.1"/>
    <property type="match status" value="1"/>
</dbReference>
<feature type="domain" description="OmpA-like" evidence="4">
    <location>
        <begin position="300"/>
        <end position="419"/>
    </location>
</feature>
<dbReference type="EMBL" id="JBHSBU010000002">
    <property type="protein sequence ID" value="MFC4161730.1"/>
    <property type="molecule type" value="Genomic_DNA"/>
</dbReference>
<keyword evidence="3" id="KW-1133">Transmembrane helix</keyword>
<reference evidence="6" key="1">
    <citation type="journal article" date="2019" name="Int. J. Syst. Evol. Microbiol.">
        <title>The Global Catalogue of Microorganisms (GCM) 10K type strain sequencing project: providing services to taxonomists for standard genome sequencing and annotation.</title>
        <authorList>
            <consortium name="The Broad Institute Genomics Platform"/>
            <consortium name="The Broad Institute Genome Sequencing Center for Infectious Disease"/>
            <person name="Wu L."/>
            <person name="Ma J."/>
        </authorList>
    </citation>
    <scope>NUCLEOTIDE SEQUENCE [LARGE SCALE GENOMIC DNA]</scope>
    <source>
        <strain evidence="6">LMG 29894</strain>
    </source>
</reference>
<proteinExistence type="predicted"/>
<feature type="transmembrane region" description="Helical" evidence="3">
    <location>
        <begin position="223"/>
        <end position="249"/>
    </location>
</feature>
<gene>
    <name evidence="5" type="ORF">ACFOW7_20550</name>
</gene>